<dbReference type="Proteomes" id="UP000800200">
    <property type="component" value="Unassembled WGS sequence"/>
</dbReference>
<dbReference type="Pfam" id="PF12796">
    <property type="entry name" value="Ank_2"/>
    <property type="match status" value="1"/>
</dbReference>
<reference evidence="2" key="1">
    <citation type="journal article" date="2020" name="Stud. Mycol.">
        <title>101 Dothideomycetes genomes: a test case for predicting lifestyles and emergence of pathogens.</title>
        <authorList>
            <person name="Haridas S."/>
            <person name="Albert R."/>
            <person name="Binder M."/>
            <person name="Bloem J."/>
            <person name="Labutti K."/>
            <person name="Salamov A."/>
            <person name="Andreopoulos B."/>
            <person name="Baker S."/>
            <person name="Barry K."/>
            <person name="Bills G."/>
            <person name="Bluhm B."/>
            <person name="Cannon C."/>
            <person name="Castanera R."/>
            <person name="Culley D."/>
            <person name="Daum C."/>
            <person name="Ezra D."/>
            <person name="Gonzalez J."/>
            <person name="Henrissat B."/>
            <person name="Kuo A."/>
            <person name="Liang C."/>
            <person name="Lipzen A."/>
            <person name="Lutzoni F."/>
            <person name="Magnuson J."/>
            <person name="Mondo S."/>
            <person name="Nolan M."/>
            <person name="Ohm R."/>
            <person name="Pangilinan J."/>
            <person name="Park H.-J."/>
            <person name="Ramirez L."/>
            <person name="Alfaro M."/>
            <person name="Sun H."/>
            <person name="Tritt A."/>
            <person name="Yoshinaga Y."/>
            <person name="Zwiers L.-H."/>
            <person name="Turgeon B."/>
            <person name="Goodwin S."/>
            <person name="Spatafora J."/>
            <person name="Crous P."/>
            <person name="Grigoriev I."/>
        </authorList>
    </citation>
    <scope>NUCLEOTIDE SEQUENCE</scope>
    <source>
        <strain evidence="2">CBS 207.26</strain>
    </source>
</reference>
<evidence type="ECO:0000313" key="3">
    <source>
        <dbReference type="Proteomes" id="UP000800200"/>
    </source>
</evidence>
<dbReference type="InterPro" id="IPR036770">
    <property type="entry name" value="Ankyrin_rpt-contain_sf"/>
</dbReference>
<feature type="repeat" description="ANK" evidence="1">
    <location>
        <begin position="3"/>
        <end position="35"/>
    </location>
</feature>
<dbReference type="SUPFAM" id="SSF48403">
    <property type="entry name" value="Ankyrin repeat"/>
    <property type="match status" value="1"/>
</dbReference>
<dbReference type="PROSITE" id="PS50297">
    <property type="entry name" value="ANK_REP_REGION"/>
    <property type="match status" value="1"/>
</dbReference>
<keyword evidence="3" id="KW-1185">Reference proteome</keyword>
<name>A0A6A6DWF3_9PEZI</name>
<evidence type="ECO:0000313" key="2">
    <source>
        <dbReference type="EMBL" id="KAF2183115.1"/>
    </source>
</evidence>
<dbReference type="OrthoDB" id="195446at2759"/>
<dbReference type="InterPro" id="IPR002110">
    <property type="entry name" value="Ankyrin_rpt"/>
</dbReference>
<evidence type="ECO:0000256" key="1">
    <source>
        <dbReference type="PROSITE-ProRule" id="PRU00023"/>
    </source>
</evidence>
<dbReference type="PROSITE" id="PS50088">
    <property type="entry name" value="ANK_REPEAT"/>
    <property type="match status" value="1"/>
</dbReference>
<sequence length="73" mass="7930">DYQGRTALHLAAKGGEYKIIKPLVTKDALVDALDRLREIPLHYTAQNIILAATKELLNAGAEDSIIDITGCIL</sequence>
<dbReference type="AlphaFoldDB" id="A0A6A6DWF3"/>
<accession>A0A6A6DWF3</accession>
<keyword evidence="1" id="KW-0040">ANK repeat</keyword>
<organism evidence="2 3">
    <name type="scientific">Zopfia rhizophila CBS 207.26</name>
    <dbReference type="NCBI Taxonomy" id="1314779"/>
    <lineage>
        <taxon>Eukaryota</taxon>
        <taxon>Fungi</taxon>
        <taxon>Dikarya</taxon>
        <taxon>Ascomycota</taxon>
        <taxon>Pezizomycotina</taxon>
        <taxon>Dothideomycetes</taxon>
        <taxon>Dothideomycetes incertae sedis</taxon>
        <taxon>Zopfiaceae</taxon>
        <taxon>Zopfia</taxon>
    </lineage>
</organism>
<dbReference type="Gene3D" id="1.25.40.20">
    <property type="entry name" value="Ankyrin repeat-containing domain"/>
    <property type="match status" value="1"/>
</dbReference>
<gene>
    <name evidence="2" type="ORF">K469DRAFT_583788</name>
</gene>
<protein>
    <submittedName>
        <fullName evidence="2">Uncharacterized protein</fullName>
    </submittedName>
</protein>
<proteinExistence type="predicted"/>
<dbReference type="EMBL" id="ML994644">
    <property type="protein sequence ID" value="KAF2183115.1"/>
    <property type="molecule type" value="Genomic_DNA"/>
</dbReference>
<dbReference type="SMART" id="SM00248">
    <property type="entry name" value="ANK"/>
    <property type="match status" value="2"/>
</dbReference>
<feature type="non-terminal residue" evidence="2">
    <location>
        <position position="1"/>
    </location>
</feature>